<dbReference type="STRING" id="1817813.A2008_02000"/>
<accession>A0A1F7WW31</accession>
<sequence>MLKEIEGFKFIIVFIVFSAALIFSSNVFAAANMSIPDLTGVKAFTYEAKYMSLEGYVIYHCQARYGVWISRSEAGELIMAQKNGAAVLQDNDVKVKSNNSTRKDSEHYQPKYLHTRSN</sequence>
<proteinExistence type="predicted"/>
<dbReference type="Proteomes" id="UP000178735">
    <property type="component" value="Unassembled WGS sequence"/>
</dbReference>
<evidence type="ECO:0000256" key="1">
    <source>
        <dbReference type="SAM" id="MobiDB-lite"/>
    </source>
</evidence>
<feature type="region of interest" description="Disordered" evidence="1">
    <location>
        <begin position="97"/>
        <end position="118"/>
    </location>
</feature>
<gene>
    <name evidence="2" type="ORF">A2008_02000</name>
</gene>
<evidence type="ECO:0000313" key="2">
    <source>
        <dbReference type="EMBL" id="OGM06358.1"/>
    </source>
</evidence>
<organism evidence="2 3">
    <name type="scientific">Candidatus Wallbacteria bacterium GWC2_49_35</name>
    <dbReference type="NCBI Taxonomy" id="1817813"/>
    <lineage>
        <taxon>Bacteria</taxon>
        <taxon>Candidatus Walliibacteriota</taxon>
    </lineage>
</organism>
<reference evidence="2 3" key="1">
    <citation type="journal article" date="2016" name="Nat. Commun.">
        <title>Thousands of microbial genomes shed light on interconnected biogeochemical processes in an aquifer system.</title>
        <authorList>
            <person name="Anantharaman K."/>
            <person name="Brown C.T."/>
            <person name="Hug L.A."/>
            <person name="Sharon I."/>
            <person name="Castelle C.J."/>
            <person name="Probst A.J."/>
            <person name="Thomas B.C."/>
            <person name="Singh A."/>
            <person name="Wilkins M.J."/>
            <person name="Karaoz U."/>
            <person name="Brodie E.L."/>
            <person name="Williams K.H."/>
            <person name="Hubbard S.S."/>
            <person name="Banfield J.F."/>
        </authorList>
    </citation>
    <scope>NUCLEOTIDE SEQUENCE [LARGE SCALE GENOMIC DNA]</scope>
</reference>
<comment type="caution">
    <text evidence="2">The sequence shown here is derived from an EMBL/GenBank/DDBJ whole genome shotgun (WGS) entry which is preliminary data.</text>
</comment>
<feature type="compositionally biased region" description="Basic and acidic residues" evidence="1">
    <location>
        <begin position="97"/>
        <end position="109"/>
    </location>
</feature>
<name>A0A1F7WW31_9BACT</name>
<dbReference type="AlphaFoldDB" id="A0A1F7WW31"/>
<dbReference type="EMBL" id="MGFH01000066">
    <property type="protein sequence ID" value="OGM06358.1"/>
    <property type="molecule type" value="Genomic_DNA"/>
</dbReference>
<protein>
    <submittedName>
        <fullName evidence="2">Uncharacterized protein</fullName>
    </submittedName>
</protein>
<evidence type="ECO:0000313" key="3">
    <source>
        <dbReference type="Proteomes" id="UP000178735"/>
    </source>
</evidence>